<keyword evidence="8 9" id="KW-0472">Membrane</keyword>
<dbReference type="PANTHER" id="PTHR33695">
    <property type="entry name" value="LIPOPROTEIN SIGNAL PEPTIDASE"/>
    <property type="match status" value="1"/>
</dbReference>
<dbReference type="PROSITE" id="PS00855">
    <property type="entry name" value="SPASE_II"/>
    <property type="match status" value="1"/>
</dbReference>
<dbReference type="Proteomes" id="UP000824250">
    <property type="component" value="Unassembled WGS sequence"/>
</dbReference>
<feature type="transmembrane region" description="Helical" evidence="9">
    <location>
        <begin position="92"/>
        <end position="111"/>
    </location>
</feature>
<comment type="function">
    <text evidence="9 10">This protein specifically catalyzes the removal of signal peptides from prolipoproteins.</text>
</comment>
<organism evidence="13 14">
    <name type="scientific">Candidatus Copromonas faecavium</name>
    <name type="common">nom. illeg.</name>
    <dbReference type="NCBI Taxonomy" id="2840740"/>
    <lineage>
        <taxon>Bacteria</taxon>
        <taxon>Bacillati</taxon>
        <taxon>Bacillota</taxon>
        <taxon>Clostridia</taxon>
        <taxon>Lachnospirales</taxon>
        <taxon>Lachnospiraceae</taxon>
        <taxon>Candidatus Copromonas (nom. illeg.)</taxon>
    </lineage>
</organism>
<evidence type="ECO:0000313" key="14">
    <source>
        <dbReference type="Proteomes" id="UP000824250"/>
    </source>
</evidence>
<dbReference type="NCBIfam" id="TIGR00077">
    <property type="entry name" value="lspA"/>
    <property type="match status" value="1"/>
</dbReference>
<proteinExistence type="inferred from homology"/>
<dbReference type="EMBL" id="DVGC01000001">
    <property type="protein sequence ID" value="HIR04388.1"/>
    <property type="molecule type" value="Genomic_DNA"/>
</dbReference>
<dbReference type="AlphaFoldDB" id="A0A9D1A3Z5"/>
<evidence type="ECO:0000256" key="7">
    <source>
        <dbReference type="ARBA" id="ARBA00022989"/>
    </source>
</evidence>
<evidence type="ECO:0000256" key="5">
    <source>
        <dbReference type="ARBA" id="ARBA00022750"/>
    </source>
</evidence>
<keyword evidence="6 9" id="KW-0378">Hydrolase</keyword>
<dbReference type="InterPro" id="IPR001872">
    <property type="entry name" value="Peptidase_A8"/>
</dbReference>
<dbReference type="HAMAP" id="MF_00161">
    <property type="entry name" value="LspA"/>
    <property type="match status" value="1"/>
</dbReference>
<dbReference type="PANTHER" id="PTHR33695:SF1">
    <property type="entry name" value="LIPOPROTEIN SIGNAL PEPTIDASE"/>
    <property type="match status" value="1"/>
</dbReference>
<comment type="catalytic activity">
    <reaction evidence="9 10">
        <text>Release of signal peptides from bacterial membrane prolipoproteins. Hydrolyzes -Xaa-Yaa-Zaa-|-(S,diacylglyceryl)Cys-, in which Xaa is hydrophobic (preferably Leu), and Yaa (Ala or Ser) and Zaa (Gly or Ala) have small, neutral side chains.</text>
        <dbReference type="EC" id="3.4.23.36"/>
    </reaction>
</comment>
<dbReference type="PRINTS" id="PR00781">
    <property type="entry name" value="LIPOSIGPTASE"/>
</dbReference>
<evidence type="ECO:0000256" key="6">
    <source>
        <dbReference type="ARBA" id="ARBA00022801"/>
    </source>
</evidence>
<dbReference type="Pfam" id="PF01252">
    <property type="entry name" value="Peptidase_A8"/>
    <property type="match status" value="1"/>
</dbReference>
<name>A0A9D1A3Z5_9FIRM</name>
<evidence type="ECO:0000256" key="2">
    <source>
        <dbReference type="ARBA" id="ARBA00022475"/>
    </source>
</evidence>
<comment type="subcellular location">
    <subcellularLocation>
        <location evidence="9">Cell membrane</location>
        <topology evidence="9">Multi-pass membrane protein</topology>
    </subcellularLocation>
</comment>
<keyword evidence="2 9" id="KW-1003">Cell membrane</keyword>
<comment type="caution">
    <text evidence="13">The sequence shown here is derived from an EMBL/GenBank/DDBJ whole genome shotgun (WGS) entry which is preliminary data.</text>
</comment>
<evidence type="ECO:0000256" key="10">
    <source>
        <dbReference type="RuleBase" id="RU000594"/>
    </source>
</evidence>
<evidence type="ECO:0000256" key="3">
    <source>
        <dbReference type="ARBA" id="ARBA00022670"/>
    </source>
</evidence>
<feature type="region of interest" description="Disordered" evidence="12">
    <location>
        <begin position="168"/>
        <end position="191"/>
    </location>
</feature>
<feature type="transmembrane region" description="Helical" evidence="9">
    <location>
        <begin position="131"/>
        <end position="155"/>
    </location>
</feature>
<comment type="similarity">
    <text evidence="1 9 11">Belongs to the peptidase A8 family.</text>
</comment>
<feature type="transmembrane region" description="Helical" evidence="9">
    <location>
        <begin position="66"/>
        <end position="83"/>
    </location>
</feature>
<evidence type="ECO:0000256" key="12">
    <source>
        <dbReference type="SAM" id="MobiDB-lite"/>
    </source>
</evidence>
<comment type="caution">
    <text evidence="9">Lacks conserved residue(s) required for the propagation of feature annotation.</text>
</comment>
<reference evidence="13" key="1">
    <citation type="submission" date="2020-10" db="EMBL/GenBank/DDBJ databases">
        <authorList>
            <person name="Gilroy R."/>
        </authorList>
    </citation>
    <scope>NUCLEOTIDE SEQUENCE</scope>
    <source>
        <strain evidence="13">CHK180-2868</strain>
    </source>
</reference>
<evidence type="ECO:0000256" key="11">
    <source>
        <dbReference type="RuleBase" id="RU004181"/>
    </source>
</evidence>
<sequence length="191" mass="21780">MNSLWKRYGLFGLLALILVAFDQWTKALAFRMLRTEGPLVLIEGVFELHYSENRGAAFGILQGKQWFFLLVAAAVVVIILLFLSRLPWTRRLAPLFFCLVLLCSGAVGNVIDRLLRGFVVDFFYFRLIDFPIFNVADCYVVVSAILLILLTGFWYKDEDFSFLQEKGTADAKQNRSGRPEKENGTHQDTGK</sequence>
<reference evidence="13" key="2">
    <citation type="journal article" date="2021" name="PeerJ">
        <title>Extensive microbial diversity within the chicken gut microbiome revealed by metagenomics and culture.</title>
        <authorList>
            <person name="Gilroy R."/>
            <person name="Ravi A."/>
            <person name="Getino M."/>
            <person name="Pursley I."/>
            <person name="Horton D.L."/>
            <person name="Alikhan N.F."/>
            <person name="Baker D."/>
            <person name="Gharbi K."/>
            <person name="Hall N."/>
            <person name="Watson M."/>
            <person name="Adriaenssens E.M."/>
            <person name="Foster-Nyarko E."/>
            <person name="Jarju S."/>
            <person name="Secka A."/>
            <person name="Antonio M."/>
            <person name="Oren A."/>
            <person name="Chaudhuri R.R."/>
            <person name="La Ragione R."/>
            <person name="Hildebrand F."/>
            <person name="Pallen M.J."/>
        </authorList>
    </citation>
    <scope>NUCLEOTIDE SEQUENCE</scope>
    <source>
        <strain evidence="13">CHK180-2868</strain>
    </source>
</reference>
<evidence type="ECO:0000256" key="8">
    <source>
        <dbReference type="ARBA" id="ARBA00023136"/>
    </source>
</evidence>
<dbReference type="GO" id="GO:0005886">
    <property type="term" value="C:plasma membrane"/>
    <property type="evidence" value="ECO:0007669"/>
    <property type="project" value="UniProtKB-SubCell"/>
</dbReference>
<keyword evidence="4 9" id="KW-0812">Transmembrane</keyword>
<keyword evidence="7 9" id="KW-1133">Transmembrane helix</keyword>
<keyword evidence="5 9" id="KW-0064">Aspartyl protease</keyword>
<dbReference type="EC" id="3.4.23.36" evidence="9"/>
<evidence type="ECO:0000256" key="4">
    <source>
        <dbReference type="ARBA" id="ARBA00022692"/>
    </source>
</evidence>
<evidence type="ECO:0000256" key="9">
    <source>
        <dbReference type="HAMAP-Rule" id="MF_00161"/>
    </source>
</evidence>
<comment type="pathway">
    <text evidence="9">Protein modification; lipoprotein biosynthesis (signal peptide cleavage).</text>
</comment>
<feature type="active site" evidence="9">
    <location>
        <position position="137"/>
    </location>
</feature>
<gene>
    <name evidence="9 13" type="primary">lspA</name>
    <name evidence="13" type="ORF">IAB28_00215</name>
</gene>
<feature type="active site" evidence="9">
    <location>
        <position position="121"/>
    </location>
</feature>
<dbReference type="GO" id="GO:0006508">
    <property type="term" value="P:proteolysis"/>
    <property type="evidence" value="ECO:0007669"/>
    <property type="project" value="UniProtKB-KW"/>
</dbReference>
<accession>A0A9D1A3Z5</accession>
<evidence type="ECO:0000256" key="1">
    <source>
        <dbReference type="ARBA" id="ARBA00006139"/>
    </source>
</evidence>
<dbReference type="GO" id="GO:0004190">
    <property type="term" value="F:aspartic-type endopeptidase activity"/>
    <property type="evidence" value="ECO:0007669"/>
    <property type="project" value="UniProtKB-UniRule"/>
</dbReference>
<protein>
    <recommendedName>
        <fullName evidence="9">Lipoprotein signal peptidase</fullName>
        <ecNumber evidence="9">3.4.23.36</ecNumber>
    </recommendedName>
    <alternativeName>
        <fullName evidence="9">Prolipoprotein signal peptidase</fullName>
    </alternativeName>
    <alternativeName>
        <fullName evidence="9">Signal peptidase II</fullName>
        <shortName evidence="9">SPase II</shortName>
    </alternativeName>
</protein>
<evidence type="ECO:0000313" key="13">
    <source>
        <dbReference type="EMBL" id="HIR04388.1"/>
    </source>
</evidence>
<keyword evidence="3 9" id="KW-0645">Protease</keyword>